<keyword evidence="3" id="KW-0813">Transport</keyword>
<dbReference type="CDD" id="cd17332">
    <property type="entry name" value="MFS_MelB_like"/>
    <property type="match status" value="1"/>
</dbReference>
<dbReference type="PROSITE" id="PS00872">
    <property type="entry name" value="NA_GALACTOSIDE_SYMP"/>
    <property type="match status" value="1"/>
</dbReference>
<dbReference type="RefSeq" id="WP_087706185.1">
    <property type="nucleotide sequence ID" value="NZ_MVAG01000057.1"/>
</dbReference>
<proteinExistence type="inferred from homology"/>
<dbReference type="GO" id="GO:0005886">
    <property type="term" value="C:plasma membrane"/>
    <property type="evidence" value="ECO:0007669"/>
    <property type="project" value="UniProtKB-SubCell"/>
</dbReference>
<organism evidence="10 11">
    <name type="scientific">Chryseobacterium mucoviscidosis</name>
    <dbReference type="NCBI Taxonomy" id="1945581"/>
    <lineage>
        <taxon>Bacteria</taxon>
        <taxon>Pseudomonadati</taxon>
        <taxon>Bacteroidota</taxon>
        <taxon>Flavobacteriia</taxon>
        <taxon>Flavobacteriales</taxon>
        <taxon>Weeksellaceae</taxon>
        <taxon>Chryseobacterium group</taxon>
        <taxon>Chryseobacterium</taxon>
    </lineage>
</organism>
<reference evidence="11" key="1">
    <citation type="submission" date="2017-02" db="EMBL/GenBank/DDBJ databases">
        <authorList>
            <person name="Tetz G."/>
            <person name="Tetz V."/>
        </authorList>
    </citation>
    <scope>NUCLEOTIDE SEQUENCE [LARGE SCALE GENOMIC DNA]</scope>
    <source>
        <strain evidence="11">VT16-26</strain>
    </source>
</reference>
<evidence type="ECO:0000256" key="3">
    <source>
        <dbReference type="ARBA" id="ARBA00022448"/>
    </source>
</evidence>
<feature type="transmembrane region" description="Helical" evidence="8">
    <location>
        <begin position="82"/>
        <end position="99"/>
    </location>
</feature>
<dbReference type="Gene3D" id="1.20.1250.20">
    <property type="entry name" value="MFS general substrate transporter like domains"/>
    <property type="match status" value="1"/>
</dbReference>
<keyword evidence="5 8" id="KW-0812">Transmembrane</keyword>
<feature type="transmembrane region" description="Helical" evidence="8">
    <location>
        <begin position="148"/>
        <end position="166"/>
    </location>
</feature>
<evidence type="ECO:0000256" key="7">
    <source>
        <dbReference type="ARBA" id="ARBA00023136"/>
    </source>
</evidence>
<keyword evidence="11" id="KW-1185">Reference proteome</keyword>
<dbReference type="Pfam" id="PF13347">
    <property type="entry name" value="MFS_2"/>
    <property type="match status" value="1"/>
</dbReference>
<dbReference type="Proteomes" id="UP000196355">
    <property type="component" value="Unassembled WGS sequence"/>
</dbReference>
<protein>
    <submittedName>
        <fullName evidence="10">MFS transporter</fullName>
    </submittedName>
</protein>
<dbReference type="PANTHER" id="PTHR11328">
    <property type="entry name" value="MAJOR FACILITATOR SUPERFAMILY DOMAIN-CONTAINING PROTEIN"/>
    <property type="match status" value="1"/>
</dbReference>
<feature type="transmembrane region" description="Helical" evidence="8">
    <location>
        <begin position="111"/>
        <end position="136"/>
    </location>
</feature>
<dbReference type="GO" id="GO:0006814">
    <property type="term" value="P:sodium ion transport"/>
    <property type="evidence" value="ECO:0007669"/>
    <property type="project" value="InterPro"/>
</dbReference>
<feature type="domain" description="Major facilitator superfamily (MFS) profile" evidence="9">
    <location>
        <begin position="1"/>
        <end position="447"/>
    </location>
</feature>
<evidence type="ECO:0000256" key="1">
    <source>
        <dbReference type="ARBA" id="ARBA00004651"/>
    </source>
</evidence>
<feature type="transmembrane region" description="Helical" evidence="8">
    <location>
        <begin position="40"/>
        <end position="61"/>
    </location>
</feature>
<gene>
    <name evidence="10" type="ORF">B0E34_01630</name>
</gene>
<feature type="transmembrane region" description="Helical" evidence="8">
    <location>
        <begin position="12"/>
        <end position="34"/>
    </location>
</feature>
<name>A0A202CDQ0_9FLAO</name>
<evidence type="ECO:0000256" key="4">
    <source>
        <dbReference type="ARBA" id="ARBA00022475"/>
    </source>
</evidence>
<comment type="similarity">
    <text evidence="2">Belongs to the sodium:galactoside symporter (TC 2.A.2) family.</text>
</comment>
<dbReference type="InterPro" id="IPR039672">
    <property type="entry name" value="MFS_2"/>
</dbReference>
<dbReference type="InterPro" id="IPR018043">
    <property type="entry name" value="Na/Gal_symport_CS"/>
</dbReference>
<keyword evidence="4" id="KW-1003">Cell membrane</keyword>
<dbReference type="AlphaFoldDB" id="A0A202CDQ0"/>
<evidence type="ECO:0000256" key="8">
    <source>
        <dbReference type="SAM" id="Phobius"/>
    </source>
</evidence>
<evidence type="ECO:0000256" key="5">
    <source>
        <dbReference type="ARBA" id="ARBA00022692"/>
    </source>
</evidence>
<dbReference type="SUPFAM" id="SSF103473">
    <property type="entry name" value="MFS general substrate transporter"/>
    <property type="match status" value="1"/>
</dbReference>
<keyword evidence="7 8" id="KW-0472">Membrane</keyword>
<evidence type="ECO:0000259" key="9">
    <source>
        <dbReference type="PROSITE" id="PS50850"/>
    </source>
</evidence>
<dbReference type="InterPro" id="IPR020846">
    <property type="entry name" value="MFS_dom"/>
</dbReference>
<comment type="caution">
    <text evidence="10">The sequence shown here is derived from an EMBL/GenBank/DDBJ whole genome shotgun (WGS) entry which is preliminary data.</text>
</comment>
<dbReference type="EMBL" id="MVAG01000057">
    <property type="protein sequence ID" value="OVE61702.1"/>
    <property type="molecule type" value="Genomic_DNA"/>
</dbReference>
<sequence>MNNEKINIKEKVAYGFGDAASSMFWKIFSMYLLFFYTDVFGLAAAAVGTMFLVTKVWDSFFDPFVGIYSDRIDTKWGKFRPFLLWVAIPFAIIGVLTFYTPDFAHNGKLIYAYITYSLMMMVYSLINVPYASLLGVMSSDGKERTTLASYRMVFAFAGSLIALWMIEPLVKYFGDGTLTSSQGWFYTIVVFGVMTTLLFWGCFAGTKERIKPIKKDQSTLKEDLNDLWKNKPWWILLGAGVATLLFNTIRDGGAIYYFKYYLEKTDHETFSIFGMGTGMSYLTIYLVLGQAANIVGVVLATPLANKFGKKETFFAAMLSAAVLSILFYFLTKDNITMILLLQFFISICAGCIFPLLWSMYADTADYSEWKQGRRATGLVFSASSMSQKLGWAFGGAATGWLLAYFGFQANVVQTENAQTGIRLMLSILPAAGAIISMLFIFVYPLTEEKLSSITEELEQRRKEN</sequence>
<accession>A0A202CDQ0</accession>
<keyword evidence="6 8" id="KW-1133">Transmembrane helix</keyword>
<evidence type="ECO:0000256" key="2">
    <source>
        <dbReference type="ARBA" id="ARBA00009617"/>
    </source>
</evidence>
<dbReference type="GO" id="GO:0008643">
    <property type="term" value="P:carbohydrate transport"/>
    <property type="evidence" value="ECO:0007669"/>
    <property type="project" value="InterPro"/>
</dbReference>
<dbReference type="GO" id="GO:0015293">
    <property type="term" value="F:symporter activity"/>
    <property type="evidence" value="ECO:0007669"/>
    <property type="project" value="InterPro"/>
</dbReference>
<evidence type="ECO:0000313" key="11">
    <source>
        <dbReference type="Proteomes" id="UP000196355"/>
    </source>
</evidence>
<feature type="transmembrane region" description="Helical" evidence="8">
    <location>
        <begin position="389"/>
        <end position="407"/>
    </location>
</feature>
<feature type="transmembrane region" description="Helical" evidence="8">
    <location>
        <begin position="186"/>
        <end position="205"/>
    </location>
</feature>
<dbReference type="InterPro" id="IPR036259">
    <property type="entry name" value="MFS_trans_sf"/>
</dbReference>
<evidence type="ECO:0000313" key="10">
    <source>
        <dbReference type="EMBL" id="OVE61702.1"/>
    </source>
</evidence>
<feature type="transmembrane region" description="Helical" evidence="8">
    <location>
        <begin position="337"/>
        <end position="357"/>
    </location>
</feature>
<dbReference type="NCBIfam" id="TIGR00792">
    <property type="entry name" value="gph"/>
    <property type="match status" value="1"/>
</dbReference>
<dbReference type="PROSITE" id="PS50850">
    <property type="entry name" value="MFS"/>
    <property type="match status" value="1"/>
</dbReference>
<comment type="subcellular location">
    <subcellularLocation>
        <location evidence="1">Cell membrane</location>
        <topology evidence="1">Multi-pass membrane protein</topology>
    </subcellularLocation>
</comment>
<feature type="transmembrane region" description="Helical" evidence="8">
    <location>
        <begin position="419"/>
        <end position="443"/>
    </location>
</feature>
<dbReference type="InterPro" id="IPR001927">
    <property type="entry name" value="Na/Gal_symport"/>
</dbReference>
<dbReference type="PANTHER" id="PTHR11328:SF24">
    <property type="entry name" value="MAJOR FACILITATOR SUPERFAMILY (MFS) PROFILE DOMAIN-CONTAINING PROTEIN"/>
    <property type="match status" value="1"/>
</dbReference>
<feature type="transmembrane region" description="Helical" evidence="8">
    <location>
        <begin position="278"/>
        <end position="300"/>
    </location>
</feature>
<evidence type="ECO:0000256" key="6">
    <source>
        <dbReference type="ARBA" id="ARBA00022989"/>
    </source>
</evidence>
<feature type="transmembrane region" description="Helical" evidence="8">
    <location>
        <begin position="312"/>
        <end position="331"/>
    </location>
</feature>